<protein>
    <submittedName>
        <fullName evidence="1">Uncharacterized protein</fullName>
    </submittedName>
</protein>
<dbReference type="RefSeq" id="WP_043918350.1">
    <property type="nucleotide sequence ID" value="NZ_FZPF01000001.1"/>
</dbReference>
<reference evidence="1 2" key="1">
    <citation type="submission" date="2015-02" db="EMBL/GenBank/DDBJ databases">
        <title>Genome Sequence of Jannaschia aquimarina DSM28248, a member of the Roseobacter clade.</title>
        <authorList>
            <person name="Voget S."/>
            <person name="Daniel R."/>
        </authorList>
    </citation>
    <scope>NUCLEOTIDE SEQUENCE [LARGE SCALE GENOMIC DNA]</scope>
    <source>
        <strain evidence="1 2">GSW-M26</strain>
    </source>
</reference>
<dbReference type="Proteomes" id="UP000032232">
    <property type="component" value="Unassembled WGS sequence"/>
</dbReference>
<dbReference type="SUPFAM" id="SSF46785">
    <property type="entry name" value="Winged helix' DNA-binding domain"/>
    <property type="match status" value="1"/>
</dbReference>
<dbReference type="OrthoDB" id="7876814at2"/>
<dbReference type="InterPro" id="IPR036390">
    <property type="entry name" value="WH_DNA-bd_sf"/>
</dbReference>
<evidence type="ECO:0000313" key="2">
    <source>
        <dbReference type="Proteomes" id="UP000032232"/>
    </source>
</evidence>
<name>A0A0D1CPP4_9RHOB</name>
<dbReference type="Gene3D" id="1.10.10.10">
    <property type="entry name" value="Winged helix-like DNA-binding domain superfamily/Winged helix DNA-binding domain"/>
    <property type="match status" value="1"/>
</dbReference>
<keyword evidence="2" id="KW-1185">Reference proteome</keyword>
<dbReference type="PATRIC" id="fig|935700.4.peg.1573"/>
<gene>
    <name evidence="1" type="ORF">jaqu_15200</name>
</gene>
<organism evidence="1 2">
    <name type="scientific">Jannaschia aquimarina</name>
    <dbReference type="NCBI Taxonomy" id="935700"/>
    <lineage>
        <taxon>Bacteria</taxon>
        <taxon>Pseudomonadati</taxon>
        <taxon>Pseudomonadota</taxon>
        <taxon>Alphaproteobacteria</taxon>
        <taxon>Rhodobacterales</taxon>
        <taxon>Roseobacteraceae</taxon>
        <taxon>Jannaschia</taxon>
    </lineage>
</organism>
<sequence length="127" mass="14474">MTRAYFRPIKEETVISVLHYMRQEAVREGAGGLDHIDALLRLRGCDPEALNMPRKVPKTFQRSELRRLVLTILRHGPMTGAQITKSVVLRCPGLTYRHAYKSVYVALSGMKARGMVSHEERVWLVSV</sequence>
<comment type="caution">
    <text evidence="1">The sequence shown here is derived from an EMBL/GenBank/DDBJ whole genome shotgun (WGS) entry which is preliminary data.</text>
</comment>
<accession>A0A0D1CPP4</accession>
<dbReference type="InterPro" id="IPR036388">
    <property type="entry name" value="WH-like_DNA-bd_sf"/>
</dbReference>
<dbReference type="EMBL" id="JYFE01000027">
    <property type="protein sequence ID" value="KIT16732.1"/>
    <property type="molecule type" value="Genomic_DNA"/>
</dbReference>
<proteinExistence type="predicted"/>
<evidence type="ECO:0000313" key="1">
    <source>
        <dbReference type="EMBL" id="KIT16732.1"/>
    </source>
</evidence>
<dbReference type="AlphaFoldDB" id="A0A0D1CPP4"/>